<dbReference type="GeneID" id="101457947"/>
<reference evidence="2" key="1">
    <citation type="submission" date="2013-07" db="EMBL/GenBank/DDBJ databases">
        <authorList>
            <person name="Geib S."/>
        </authorList>
    </citation>
    <scope>NUCLEOTIDE SEQUENCE</scope>
</reference>
<dbReference type="InterPro" id="IPR003599">
    <property type="entry name" value="Ig_sub"/>
</dbReference>
<dbReference type="AlphaFoldDB" id="W8C477"/>
<dbReference type="InterPro" id="IPR036179">
    <property type="entry name" value="Ig-like_dom_sf"/>
</dbReference>
<dbReference type="PANTHER" id="PTHR21261:SF6">
    <property type="entry name" value="BEATEN PATH IIA-RELATED"/>
    <property type="match status" value="1"/>
</dbReference>
<accession>W8C477</accession>
<organism evidence="2">
    <name type="scientific">Ceratitis capitata</name>
    <name type="common">Mediterranean fruit fly</name>
    <name type="synonym">Tephritis capitata</name>
    <dbReference type="NCBI Taxonomy" id="7213"/>
    <lineage>
        <taxon>Eukaryota</taxon>
        <taxon>Metazoa</taxon>
        <taxon>Ecdysozoa</taxon>
        <taxon>Arthropoda</taxon>
        <taxon>Hexapoda</taxon>
        <taxon>Insecta</taxon>
        <taxon>Pterygota</taxon>
        <taxon>Neoptera</taxon>
        <taxon>Endopterygota</taxon>
        <taxon>Diptera</taxon>
        <taxon>Brachycera</taxon>
        <taxon>Muscomorpha</taxon>
        <taxon>Tephritoidea</taxon>
        <taxon>Tephritidae</taxon>
        <taxon>Ceratitis</taxon>
        <taxon>Ceratitis</taxon>
    </lineage>
</organism>
<dbReference type="InterPro" id="IPR013783">
    <property type="entry name" value="Ig-like_fold"/>
</dbReference>
<feature type="domain" description="Immunoglobulin" evidence="1">
    <location>
        <begin position="218"/>
        <end position="321"/>
    </location>
</feature>
<dbReference type="SMART" id="SM00409">
    <property type="entry name" value="IG"/>
    <property type="match status" value="1"/>
</dbReference>
<name>W8C477_CERCA</name>
<protein>
    <recommendedName>
        <fullName evidence="1">Immunoglobulin domain-containing protein</fullName>
    </recommendedName>
</protein>
<dbReference type="OrthoDB" id="196393at2759"/>
<dbReference type="EMBL" id="GAMC01009746">
    <property type="protein sequence ID" value="JAB96809.1"/>
    <property type="molecule type" value="mRNA"/>
</dbReference>
<dbReference type="KEGG" id="ccat:101457947"/>
<reference evidence="2" key="2">
    <citation type="journal article" date="2014" name="BMC Genomics">
        <title>A genomic perspective to assessing quality of mass-reared SIT flies used in Mediterranean fruit fly (Ceratitis capitata) eradication in California.</title>
        <authorList>
            <person name="Calla B."/>
            <person name="Hall B."/>
            <person name="Hou S."/>
            <person name="Geib S.M."/>
        </authorList>
    </citation>
    <scope>NUCLEOTIDE SEQUENCE</scope>
</reference>
<dbReference type="Gene3D" id="2.60.40.10">
    <property type="entry name" value="Immunoglobulins"/>
    <property type="match status" value="1"/>
</dbReference>
<dbReference type="RefSeq" id="XP_004536544.1">
    <property type="nucleotide sequence ID" value="XM_004536487.3"/>
</dbReference>
<sequence>MNIKNCNNNNNSNSEFTASETIVGNMAAATTLAMTDDADSGCCKLRTCNSISDNIQRCGKNVDYIATTTTPTATITTPSAVASSNQRSTTLTHCCMKDDNSQLRLTKRNITNNNKKCKYQQHTCAVGCEEDNFMASESATKMQDCKHSVVIRNCSDRSTNLQAAAKPSKATVTTKTATIRSSFSIDSSKGVLTMMMLLFCFAWQDYAQATLSNVNLFIEPPAVRRGQSVILRCQYALEGAPLYSIKYYRGNYEFYRYTPGEFPNVKHFQYPGIKVDEVISNATQVVIRDVKFSLSGNFSCEVTADAPLFSTATAYAQVQVVEFPEKRPQLFTEHVRYEPGDILRANCSTPPSRPRADLHFTLNNIPVSTGETQYIRTVDNLIASRLSLKLQLHAAHFAAAINTQHLMNHLGGSQSAVGVSYNTHGGGGGLGVVGNGGLVLRCTAQIGDLYQEYKEIELGTPQKDPVPARVTLSSGSSLSNFFEYFSSASSSAASANILKTTSTRRRTSSFIAHTPLKLTILAAAVWRTQALLLDVAVGIVDGVYNALRLKQAIMRNNSNGR</sequence>
<evidence type="ECO:0000313" key="2">
    <source>
        <dbReference type="EMBL" id="JAB96809.1"/>
    </source>
</evidence>
<dbReference type="FunFam" id="2.60.40.10:FF:000437">
    <property type="entry name" value="Beat-IIIc, isoform A"/>
    <property type="match status" value="1"/>
</dbReference>
<evidence type="ECO:0000259" key="1">
    <source>
        <dbReference type="SMART" id="SM00409"/>
    </source>
</evidence>
<dbReference type="SUPFAM" id="SSF48726">
    <property type="entry name" value="Immunoglobulin"/>
    <property type="match status" value="1"/>
</dbReference>
<proteinExistence type="evidence at transcript level"/>
<dbReference type="PANTHER" id="PTHR21261">
    <property type="entry name" value="BEAT PROTEIN"/>
    <property type="match status" value="1"/>
</dbReference>